<dbReference type="SUPFAM" id="SSF52266">
    <property type="entry name" value="SGNH hydrolase"/>
    <property type="match status" value="1"/>
</dbReference>
<dbReference type="EMBL" id="VHIQ01000001">
    <property type="protein sequence ID" value="TPV35468.1"/>
    <property type="molecule type" value="Genomic_DNA"/>
</dbReference>
<dbReference type="Pfam" id="PF03629">
    <property type="entry name" value="SASA"/>
    <property type="match status" value="1"/>
</dbReference>
<keyword evidence="4" id="KW-1185">Reference proteome</keyword>
<gene>
    <name evidence="3" type="ORF">FJ651_00675</name>
</gene>
<feature type="domain" description="Sialate O-acetylesterase" evidence="2">
    <location>
        <begin position="45"/>
        <end position="223"/>
    </location>
</feature>
<sequence>MKYKIIFVSCWLSITAGSSLFSQGKHLFILSGQSNMVRLNVEESFQPILEETFGTEHIIIVKDAMGSQPIRRWYVGNESNENPDLYHRLIKKVTTPIKDKTLASITFVWMQGERDAREALGDIYEANFTGLYNQLCNDLNTKQINVVIGRLNDFDMNNNSYLHWTKIRAVQEQLANSNPRFEWVNTDDLNDGFDREGKAIENDLHLSAEGYMVLGKRFAEKAIILIEKFK</sequence>
<name>A0A506PPG3_9FLAO</name>
<evidence type="ECO:0000313" key="3">
    <source>
        <dbReference type="EMBL" id="TPV35468.1"/>
    </source>
</evidence>
<comment type="caution">
    <text evidence="3">The sequence shown here is derived from an EMBL/GenBank/DDBJ whole genome shotgun (WGS) entry which is preliminary data.</text>
</comment>
<evidence type="ECO:0000256" key="1">
    <source>
        <dbReference type="ARBA" id="ARBA00022801"/>
    </source>
</evidence>
<dbReference type="InterPro" id="IPR005181">
    <property type="entry name" value="SASA"/>
</dbReference>
<dbReference type="InterPro" id="IPR052940">
    <property type="entry name" value="Carb_Esterase_6"/>
</dbReference>
<keyword evidence="1" id="KW-0378">Hydrolase</keyword>
<dbReference type="AlphaFoldDB" id="A0A506PPG3"/>
<evidence type="ECO:0000313" key="4">
    <source>
        <dbReference type="Proteomes" id="UP000317332"/>
    </source>
</evidence>
<evidence type="ECO:0000259" key="2">
    <source>
        <dbReference type="Pfam" id="PF03629"/>
    </source>
</evidence>
<dbReference type="OrthoDB" id="9803578at2"/>
<dbReference type="Proteomes" id="UP000317332">
    <property type="component" value="Unassembled WGS sequence"/>
</dbReference>
<protein>
    <submittedName>
        <fullName evidence="3">Sialate O-acetylesterase</fullName>
    </submittedName>
</protein>
<dbReference type="RefSeq" id="WP_140988477.1">
    <property type="nucleotide sequence ID" value="NZ_VHIQ01000001.1"/>
</dbReference>
<organism evidence="3 4">
    <name type="scientific">Paucihalobacter ruber</name>
    <dbReference type="NCBI Taxonomy" id="2567861"/>
    <lineage>
        <taxon>Bacteria</taxon>
        <taxon>Pseudomonadati</taxon>
        <taxon>Bacteroidota</taxon>
        <taxon>Flavobacteriia</taxon>
        <taxon>Flavobacteriales</taxon>
        <taxon>Flavobacteriaceae</taxon>
        <taxon>Paucihalobacter</taxon>
    </lineage>
</organism>
<accession>A0A506PPG3</accession>
<dbReference type="GO" id="GO:0016788">
    <property type="term" value="F:hydrolase activity, acting on ester bonds"/>
    <property type="evidence" value="ECO:0007669"/>
    <property type="project" value="UniProtKB-ARBA"/>
</dbReference>
<dbReference type="Gene3D" id="3.40.50.1110">
    <property type="entry name" value="SGNH hydrolase"/>
    <property type="match status" value="1"/>
</dbReference>
<proteinExistence type="predicted"/>
<dbReference type="PANTHER" id="PTHR31988:SF19">
    <property type="entry name" value="9-O-ACETYL-N-ACETYLNEURAMINIC ACID DEACETYLASE-RELATED"/>
    <property type="match status" value="1"/>
</dbReference>
<dbReference type="PANTHER" id="PTHR31988">
    <property type="entry name" value="ESTERASE, PUTATIVE (DUF303)-RELATED"/>
    <property type="match status" value="1"/>
</dbReference>
<reference evidence="3 4" key="1">
    <citation type="submission" date="2019-06" db="EMBL/GenBank/DDBJ databases">
        <title>Flavobacteriaceae Paucihalobacterium erythroidium CWB-1, complete genome.</title>
        <authorList>
            <person name="Wu S."/>
        </authorList>
    </citation>
    <scope>NUCLEOTIDE SEQUENCE [LARGE SCALE GENOMIC DNA]</scope>
    <source>
        <strain evidence="3 4">CWB-1</strain>
    </source>
</reference>
<dbReference type="InterPro" id="IPR036514">
    <property type="entry name" value="SGNH_hydro_sf"/>
</dbReference>